<evidence type="ECO:0000313" key="2">
    <source>
        <dbReference type="EMBL" id="ACO03771.1"/>
    </source>
</evidence>
<keyword evidence="3" id="KW-1185">Reference proteome</keyword>
<gene>
    <name evidence="2" type="ordered locus">PERMA_0516</name>
</gene>
<reference evidence="2 3" key="1">
    <citation type="journal article" date="2009" name="J. Bacteriol.">
        <title>Complete and draft genome sequences of six members of the Aquificales.</title>
        <authorList>
            <person name="Reysenbach A.L."/>
            <person name="Hamamura N."/>
            <person name="Podar M."/>
            <person name="Griffiths E."/>
            <person name="Ferreira S."/>
            <person name="Hochstein R."/>
            <person name="Heidelberg J."/>
            <person name="Johnson J."/>
            <person name="Mead D."/>
            <person name="Pohorille A."/>
            <person name="Sarmiento M."/>
            <person name="Schweighofer K."/>
            <person name="Seshadri R."/>
            <person name="Voytek M.A."/>
        </authorList>
    </citation>
    <scope>NUCLEOTIDE SEQUENCE [LARGE SCALE GENOMIC DNA]</scope>
    <source>
        <strain evidence="3">DSM 14350 / EX-H1</strain>
    </source>
</reference>
<evidence type="ECO:0008006" key="4">
    <source>
        <dbReference type="Google" id="ProtNLM"/>
    </source>
</evidence>
<dbReference type="KEGG" id="pmx:PERMA_0516"/>
<dbReference type="OrthoDB" id="15462at2"/>
<organism evidence="2 3">
    <name type="scientific">Persephonella marina (strain DSM 14350 / EX-H1)</name>
    <dbReference type="NCBI Taxonomy" id="123214"/>
    <lineage>
        <taxon>Bacteria</taxon>
        <taxon>Pseudomonadati</taxon>
        <taxon>Aquificota</taxon>
        <taxon>Aquificia</taxon>
        <taxon>Aquificales</taxon>
        <taxon>Hydrogenothermaceae</taxon>
        <taxon>Persephonella</taxon>
    </lineage>
</organism>
<dbReference type="HOGENOM" id="CLU_2047480_0_0_0"/>
<feature type="chain" id="PRO_5002902371" description="Lipoprotein" evidence="1">
    <location>
        <begin position="22"/>
        <end position="120"/>
    </location>
</feature>
<feature type="signal peptide" evidence="1">
    <location>
        <begin position="1"/>
        <end position="21"/>
    </location>
</feature>
<accession>C0QUE0</accession>
<protein>
    <recommendedName>
        <fullName evidence="4">Lipoprotein</fullName>
    </recommendedName>
</protein>
<dbReference type="PaxDb" id="123214-PERMA_0516"/>
<name>C0QUE0_PERMH</name>
<dbReference type="EMBL" id="CP001230">
    <property type="protein sequence ID" value="ACO03771.1"/>
    <property type="molecule type" value="Genomic_DNA"/>
</dbReference>
<dbReference type="AlphaFoldDB" id="C0QUE0"/>
<dbReference type="STRING" id="123214.PERMA_0516"/>
<sequence>MNIKSKKAIIGSLLIFSVAFSFPFQHQKEDITVPLNVEGSGSSDVVVEGCIGDCAACHSITPYEAKSILDVKFDVKKILNIDIKRGYFEIIYENSEGKKEKINLFFGKDKACREVILLDE</sequence>
<evidence type="ECO:0000313" key="3">
    <source>
        <dbReference type="Proteomes" id="UP000001366"/>
    </source>
</evidence>
<dbReference type="Proteomes" id="UP000001366">
    <property type="component" value="Chromosome"/>
</dbReference>
<dbReference type="RefSeq" id="WP_012676010.1">
    <property type="nucleotide sequence ID" value="NC_012440.1"/>
</dbReference>
<evidence type="ECO:0000256" key="1">
    <source>
        <dbReference type="SAM" id="SignalP"/>
    </source>
</evidence>
<proteinExistence type="predicted"/>
<keyword evidence="1" id="KW-0732">Signal</keyword>